<gene>
    <name evidence="3" type="ORF">FGM00_00240</name>
</gene>
<evidence type="ECO:0000256" key="1">
    <source>
        <dbReference type="SAM" id="SignalP"/>
    </source>
</evidence>
<dbReference type="Gene3D" id="3.60.21.10">
    <property type="match status" value="1"/>
</dbReference>
<evidence type="ECO:0000313" key="3">
    <source>
        <dbReference type="EMBL" id="QCW98623.1"/>
    </source>
</evidence>
<dbReference type="Proteomes" id="UP000310017">
    <property type="component" value="Chromosome"/>
</dbReference>
<keyword evidence="1" id="KW-0732">Signal</keyword>
<feature type="chain" id="PRO_5022694370" description="Haemolysin activator HlyB C-terminal domain-containing protein" evidence="1">
    <location>
        <begin position="22"/>
        <end position="1232"/>
    </location>
</feature>
<dbReference type="KEGG" id="asag:FGM00_00240"/>
<evidence type="ECO:0000259" key="2">
    <source>
        <dbReference type="Pfam" id="PF03865"/>
    </source>
</evidence>
<feature type="domain" description="Haemolysin activator HlyB C-terminal" evidence="2">
    <location>
        <begin position="1128"/>
        <end position="1199"/>
    </location>
</feature>
<protein>
    <recommendedName>
        <fullName evidence="2">Haemolysin activator HlyB C-terminal domain-containing protein</fullName>
    </recommendedName>
</protein>
<keyword evidence="4" id="KW-1185">Reference proteome</keyword>
<dbReference type="InterPro" id="IPR029052">
    <property type="entry name" value="Metallo-depent_PP-like"/>
</dbReference>
<name>A0A5B7SPR0_9FLAO</name>
<sequence>MTQLSKYGIAMALAVLCNACATFKSQYEDNTLIGGEKDEKISHSFFIASGAGNVGDSEDEKVLELLEAHLAKASEASTLLFTGDNISQDTANWKKNKLLLERQIAATKKFKGQTIFMPGANEWRSFDTNKIERVENFIKEIDDDDIDFYPENVCPITRRVISEQLDLIVIDSRWFISNWSRIKDMNKKCTDIVTRRRFIEELEGFINDGQDKNIVIAMHHPIMSNGKYAGKDSFKSHMTPLPIVGTLLNAFKELGAFSPDRLNSRRYNYLRIALSAYAKASDRITIVSGHEESLQYLEGGNIHQIIAGSLTQRTATRRSRERINSIGGALKYKGLFTYGEKGFTRLDYFEDGSSQVTFISGNKEEYKMPVLSKLKKDLEPFKFREITEKTVSETVLPNREAIEKSDFYTFLWGERYRKYFGESVSAPVTMLDTLYGGLKVIKEGGGHQSFSLRLEDANGKQYAMRSLRKNALKYLKFKIPGIAYTENDYDDSVPEEIVSDFFTTAHPYMQLIVNPLARSVQVNHSSPSLFYIPKQAALGDLNTTFGDELYFIEERPSDEQLNFKGYRRAIDEAGNIKDFESTTDMLERIASDESYTVDQREFIRARLFDMLIGDWDRHQDQWRWVEYEKNDGDREFLPVPRDRDNVFPKFDGFAIKLVKVFAPASRRFQSFAPEVKSLKWLNANGNKLDRAILTRFDTEVWEEEAALIQQNLTPEKIENAFNNLPPEVQDETSAEIRRTLELRLANLGTFAKAYSKMLNRTVALHGTEKDDKIQITALADGKTKVVIRRIFSDDPNMKIFERTFDPKETKELWIYGLGDDDVFEVLGPEKNNITIRLIGGYGADVFKISEKKNIKVYDWEHEETTFEGETPKRNLSNMYKTNTYHWRYFEPNINLLVPAIGFRTDDGVFLGVKETYTYKGFNAAKFRQKHSIAANYFFKFRALEASYSGIFAGIMPMWNFEVNGYYTNNRFSRNFFGFGNETVNLEDTLDRDFYRDRMQRISFDVGIAYHTLRFKALYESYRTRELPNRLFTPDNVDPEVFNSQNYVGAEMSALYDKADAKDFPSKYIIIGLSAGFKANTSIAANKFGYLKFKLGFSHKLIPSGDVVLGTMGEVMTNFGNDYFYYHAASIGGNNGLRGFRDERFSGKTYFYQTTDLRWRVKRYVTAVAPVTVGIYGGFDYGRVWQPNESSNIWHTSQGIGFWASGLDFITLNLGAFNSKEGILFQFGFGFEF</sequence>
<accession>A0A5B7SPR0</accession>
<dbReference type="AlphaFoldDB" id="A0A5B7SPR0"/>
<dbReference type="Pfam" id="PF03865">
    <property type="entry name" value="ShlB"/>
    <property type="match status" value="1"/>
</dbReference>
<reference evidence="3 4" key="1">
    <citation type="submission" date="2019-05" db="EMBL/GenBank/DDBJ databases">
        <title>Genome sequencing of F202Z8.</title>
        <authorList>
            <person name="Kwon Y.M."/>
        </authorList>
    </citation>
    <scope>NUCLEOTIDE SEQUENCE [LARGE SCALE GENOMIC DNA]</scope>
    <source>
        <strain evidence="3 4">F202Z8</strain>
    </source>
</reference>
<evidence type="ECO:0000313" key="4">
    <source>
        <dbReference type="Proteomes" id="UP000310017"/>
    </source>
</evidence>
<dbReference type="InterPro" id="IPR005565">
    <property type="entry name" value="Hemolysn_activator_HlyB_C"/>
</dbReference>
<proteinExistence type="predicted"/>
<dbReference type="RefSeq" id="WP_138850978.1">
    <property type="nucleotide sequence ID" value="NZ_CP040710.1"/>
</dbReference>
<dbReference type="SUPFAM" id="SSF56300">
    <property type="entry name" value="Metallo-dependent phosphatases"/>
    <property type="match status" value="1"/>
</dbReference>
<dbReference type="OrthoDB" id="333971at2"/>
<dbReference type="EMBL" id="CP040710">
    <property type="protein sequence ID" value="QCW98623.1"/>
    <property type="molecule type" value="Genomic_DNA"/>
</dbReference>
<feature type="signal peptide" evidence="1">
    <location>
        <begin position="1"/>
        <end position="21"/>
    </location>
</feature>
<organism evidence="3 4">
    <name type="scientific">Aggregatimonas sangjinii</name>
    <dbReference type="NCBI Taxonomy" id="2583587"/>
    <lineage>
        <taxon>Bacteria</taxon>
        <taxon>Pseudomonadati</taxon>
        <taxon>Bacteroidota</taxon>
        <taxon>Flavobacteriia</taxon>
        <taxon>Flavobacteriales</taxon>
        <taxon>Flavobacteriaceae</taxon>
        <taxon>Aggregatimonas</taxon>
    </lineage>
</organism>